<sequence length="452" mass="48789">MKTSRLTKVITLTAAVLTAVAGCSNGGDSGDASGSTTVNWWTWSPDQAIAYQQCVPAFEKANPDIKVKITNYNVSDYFTKLTSGFVSGDAPDAFMNSVTFLQSYAGQGQLLALDDYLKKDNVDLGKYAIGTEGWKYKDGKQYALPMDWATGALYYNKDLLAKAGYTDKDVAALNWTSGDGGTFWKMIKHLTVDAAGKRGDQPGFNPATVKTYGLGNLESTGDPFGQNAWGWLLPNDGINIPDKSQWATVFNYNDPKVVQSVKLVRTLANDGFTPKLNQFTTANSQQVGSGKVAMVVGGTWEAATYAGLKGTKVGTAPLPAGADGKRALMTNANGNNLWAGSKHPDQTWKWVSYQESEECQTTASKYNASFFPSIAASMKALTDQQTAKGTDFSVFNNYLASGELVPCPVYNNGAALTNAMTPQFEAYFTNKADESIFPKMQDQSRTMLAEGK</sequence>
<organism evidence="7 8">
    <name type="scientific">Kribbella jiaozuonensis</name>
    <dbReference type="NCBI Taxonomy" id="2575441"/>
    <lineage>
        <taxon>Bacteria</taxon>
        <taxon>Bacillati</taxon>
        <taxon>Actinomycetota</taxon>
        <taxon>Actinomycetes</taxon>
        <taxon>Propionibacteriales</taxon>
        <taxon>Kribbellaceae</taxon>
        <taxon>Kribbella</taxon>
    </lineage>
</organism>
<comment type="subcellular location">
    <subcellularLocation>
        <location evidence="1">Cell envelope</location>
    </subcellularLocation>
</comment>
<keyword evidence="5" id="KW-0574">Periplasm</keyword>
<keyword evidence="8" id="KW-1185">Reference proteome</keyword>
<reference evidence="7 8" key="1">
    <citation type="submission" date="2019-04" db="EMBL/GenBank/DDBJ databases">
        <title>Kribbella sp. NEAU-THZ 27 nov., a novel actinomycete isolated from soil.</title>
        <authorList>
            <person name="Duan L."/>
        </authorList>
    </citation>
    <scope>NUCLEOTIDE SEQUENCE [LARGE SCALE GENOMIC DNA]</scope>
    <source>
        <strain evidence="8">NEAU-THZ27</strain>
    </source>
</reference>
<dbReference type="SUPFAM" id="SSF53850">
    <property type="entry name" value="Periplasmic binding protein-like II"/>
    <property type="match status" value="1"/>
</dbReference>
<comment type="similarity">
    <text evidence="2">Belongs to the bacterial solute-binding protein 1 family.</text>
</comment>
<evidence type="ECO:0000256" key="3">
    <source>
        <dbReference type="ARBA" id="ARBA00022448"/>
    </source>
</evidence>
<dbReference type="InterPro" id="IPR050490">
    <property type="entry name" value="Bact_solute-bd_prot1"/>
</dbReference>
<keyword evidence="4 6" id="KW-0732">Signal</keyword>
<dbReference type="GO" id="GO:0055085">
    <property type="term" value="P:transmembrane transport"/>
    <property type="evidence" value="ECO:0007669"/>
    <property type="project" value="InterPro"/>
</dbReference>
<evidence type="ECO:0000256" key="2">
    <source>
        <dbReference type="ARBA" id="ARBA00008520"/>
    </source>
</evidence>
<evidence type="ECO:0000256" key="5">
    <source>
        <dbReference type="ARBA" id="ARBA00022764"/>
    </source>
</evidence>
<dbReference type="CDD" id="cd13585">
    <property type="entry name" value="PBP2_TMBP_like"/>
    <property type="match status" value="1"/>
</dbReference>
<dbReference type="RefSeq" id="WP_137257175.1">
    <property type="nucleotide sequence ID" value="NZ_JBHSPQ010000003.1"/>
</dbReference>
<feature type="signal peptide" evidence="6">
    <location>
        <begin position="1"/>
        <end position="21"/>
    </location>
</feature>
<evidence type="ECO:0000256" key="1">
    <source>
        <dbReference type="ARBA" id="ARBA00004196"/>
    </source>
</evidence>
<evidence type="ECO:0000313" key="8">
    <source>
        <dbReference type="Proteomes" id="UP000305836"/>
    </source>
</evidence>
<evidence type="ECO:0000256" key="4">
    <source>
        <dbReference type="ARBA" id="ARBA00022729"/>
    </source>
</evidence>
<dbReference type="InterPro" id="IPR006061">
    <property type="entry name" value="SBP_1_CS"/>
</dbReference>
<dbReference type="Proteomes" id="UP000305836">
    <property type="component" value="Unassembled WGS sequence"/>
</dbReference>
<dbReference type="InterPro" id="IPR006059">
    <property type="entry name" value="SBP"/>
</dbReference>
<dbReference type="PANTHER" id="PTHR43649:SF31">
    <property type="entry name" value="SN-GLYCEROL-3-PHOSPHATE-BINDING PERIPLASMIC PROTEIN UGPB"/>
    <property type="match status" value="1"/>
</dbReference>
<protein>
    <submittedName>
        <fullName evidence="7">Sugar ABC transporter substrate-binding protein</fullName>
    </submittedName>
</protein>
<dbReference type="OrthoDB" id="7937990at2"/>
<comment type="caution">
    <text evidence="7">The sequence shown here is derived from an EMBL/GenBank/DDBJ whole genome shotgun (WGS) entry which is preliminary data.</text>
</comment>
<gene>
    <name evidence="7" type="ORF">FDA38_28285</name>
</gene>
<dbReference type="Pfam" id="PF01547">
    <property type="entry name" value="SBP_bac_1"/>
    <property type="match status" value="1"/>
</dbReference>
<evidence type="ECO:0000313" key="7">
    <source>
        <dbReference type="EMBL" id="TKK76307.1"/>
    </source>
</evidence>
<dbReference type="PROSITE" id="PS51257">
    <property type="entry name" value="PROKAR_LIPOPROTEIN"/>
    <property type="match status" value="1"/>
</dbReference>
<accession>A0A4U3LPP1</accession>
<evidence type="ECO:0000256" key="6">
    <source>
        <dbReference type="SAM" id="SignalP"/>
    </source>
</evidence>
<dbReference type="PANTHER" id="PTHR43649">
    <property type="entry name" value="ARABINOSE-BINDING PROTEIN-RELATED"/>
    <property type="match status" value="1"/>
</dbReference>
<dbReference type="GO" id="GO:0030313">
    <property type="term" value="C:cell envelope"/>
    <property type="evidence" value="ECO:0007669"/>
    <property type="project" value="UniProtKB-SubCell"/>
</dbReference>
<dbReference type="EMBL" id="SZPZ01000004">
    <property type="protein sequence ID" value="TKK76307.1"/>
    <property type="molecule type" value="Genomic_DNA"/>
</dbReference>
<name>A0A4U3LPP1_9ACTN</name>
<keyword evidence="3" id="KW-0813">Transport</keyword>
<proteinExistence type="inferred from homology"/>
<dbReference type="Gene3D" id="3.40.190.10">
    <property type="entry name" value="Periplasmic binding protein-like II"/>
    <property type="match status" value="1"/>
</dbReference>
<feature type="chain" id="PRO_5039433056" evidence="6">
    <location>
        <begin position="22"/>
        <end position="452"/>
    </location>
</feature>
<dbReference type="PROSITE" id="PS01037">
    <property type="entry name" value="SBP_BACTERIAL_1"/>
    <property type="match status" value="1"/>
</dbReference>
<dbReference type="AlphaFoldDB" id="A0A4U3LPP1"/>